<dbReference type="Pfam" id="PF06477">
    <property type="entry name" value="DUF1091"/>
    <property type="match status" value="1"/>
</dbReference>
<gene>
    <name evidence="1" type="ORF">PVAND_010880</name>
</gene>
<reference evidence="1" key="1">
    <citation type="submission" date="2021-03" db="EMBL/GenBank/DDBJ databases">
        <title>Chromosome level genome of the anhydrobiotic midge Polypedilum vanderplanki.</title>
        <authorList>
            <person name="Yoshida Y."/>
            <person name="Kikawada T."/>
            <person name="Gusev O."/>
        </authorList>
    </citation>
    <scope>NUCLEOTIDE SEQUENCE</scope>
    <source>
        <strain evidence="1">NIAS01</strain>
        <tissue evidence="1">Whole body or cell culture</tissue>
    </source>
</reference>
<dbReference type="OrthoDB" id="8186735at2759"/>
<dbReference type="AlphaFoldDB" id="A0A9J6CHC2"/>
<keyword evidence="2" id="KW-1185">Reference proteome</keyword>
<proteinExistence type="predicted"/>
<name>A0A9J6CHC2_POLVA</name>
<sequence>MYKKNTKKHPVYLVPEVKIEIFEDIPRLHVQLVALDMKNGRTLANRTIDFCDIDDYINANVFFKSLLHHLLENLKFILKCPFKMGKYTIKEHHMPNYVVVGLMQKGDKYLNIQKVKTRIDNHVKTIFESSYTTEVCEYD</sequence>
<dbReference type="InterPro" id="IPR010512">
    <property type="entry name" value="DUF1091"/>
</dbReference>
<comment type="caution">
    <text evidence="1">The sequence shown here is derived from an EMBL/GenBank/DDBJ whole genome shotgun (WGS) entry which is preliminary data.</text>
</comment>
<evidence type="ECO:0000313" key="2">
    <source>
        <dbReference type="Proteomes" id="UP001107558"/>
    </source>
</evidence>
<protein>
    <submittedName>
        <fullName evidence="1">Uncharacterized protein</fullName>
    </submittedName>
</protein>
<dbReference type="EMBL" id="JADBJN010000001">
    <property type="protein sequence ID" value="KAG5681444.1"/>
    <property type="molecule type" value="Genomic_DNA"/>
</dbReference>
<accession>A0A9J6CHC2</accession>
<dbReference type="Proteomes" id="UP001107558">
    <property type="component" value="Chromosome 1"/>
</dbReference>
<organism evidence="1 2">
    <name type="scientific">Polypedilum vanderplanki</name>
    <name type="common">Sleeping chironomid midge</name>
    <dbReference type="NCBI Taxonomy" id="319348"/>
    <lineage>
        <taxon>Eukaryota</taxon>
        <taxon>Metazoa</taxon>
        <taxon>Ecdysozoa</taxon>
        <taxon>Arthropoda</taxon>
        <taxon>Hexapoda</taxon>
        <taxon>Insecta</taxon>
        <taxon>Pterygota</taxon>
        <taxon>Neoptera</taxon>
        <taxon>Endopterygota</taxon>
        <taxon>Diptera</taxon>
        <taxon>Nematocera</taxon>
        <taxon>Chironomoidea</taxon>
        <taxon>Chironomidae</taxon>
        <taxon>Chironominae</taxon>
        <taxon>Polypedilum</taxon>
        <taxon>Polypedilum</taxon>
    </lineage>
</organism>
<evidence type="ECO:0000313" key="1">
    <source>
        <dbReference type="EMBL" id="KAG5681444.1"/>
    </source>
</evidence>